<keyword evidence="3" id="KW-1185">Reference proteome</keyword>
<name>A0A8J2JSN0_9HEXA</name>
<sequence length="320" mass="37479">MEAEARVKAISEIIQKCFYFGIFPFTWNELGKSVQITESKRKVFQWVVNLVLFGFYVSFQIARYTWTAYGQRSSEKSQTDFQSFISGIFMSCFFYLETIRNMRYFPTVVNRLIRLSSALTRGKIFTGNESSVVSKVSKRGIRTIKNCSRLIQGMIVVYTLRLIARPEKPFHLTSFLLEFDSLKGWKVVCMLFQVYIWIVQFMPIIIFCTLHFHHTSTVQEYLSIMHRNPGTSDKLSYFPKCYSTLRVAQIQWNHYLGRYYTYYIVVIVTTLILNVYEAVTAHTAKALFAAVIMGYQQSDAFWEPSRSSFVKEVRILDYCI</sequence>
<comment type="caution">
    <text evidence="2">The sequence shown here is derived from an EMBL/GenBank/DDBJ whole genome shotgun (WGS) entry which is preliminary data.</text>
</comment>
<keyword evidence="1" id="KW-0812">Transmembrane</keyword>
<dbReference type="AlphaFoldDB" id="A0A8J2JSN0"/>
<proteinExistence type="predicted"/>
<feature type="transmembrane region" description="Helical" evidence="1">
    <location>
        <begin position="259"/>
        <end position="276"/>
    </location>
</feature>
<protein>
    <submittedName>
        <fullName evidence="2">Uncharacterized protein</fullName>
    </submittedName>
</protein>
<feature type="transmembrane region" description="Helical" evidence="1">
    <location>
        <begin position="81"/>
        <end position="96"/>
    </location>
</feature>
<organism evidence="2 3">
    <name type="scientific">Allacma fusca</name>
    <dbReference type="NCBI Taxonomy" id="39272"/>
    <lineage>
        <taxon>Eukaryota</taxon>
        <taxon>Metazoa</taxon>
        <taxon>Ecdysozoa</taxon>
        <taxon>Arthropoda</taxon>
        <taxon>Hexapoda</taxon>
        <taxon>Collembola</taxon>
        <taxon>Symphypleona</taxon>
        <taxon>Sminthuridae</taxon>
        <taxon>Allacma</taxon>
    </lineage>
</organism>
<dbReference type="Proteomes" id="UP000708208">
    <property type="component" value="Unassembled WGS sequence"/>
</dbReference>
<evidence type="ECO:0000256" key="1">
    <source>
        <dbReference type="SAM" id="Phobius"/>
    </source>
</evidence>
<reference evidence="2" key="1">
    <citation type="submission" date="2021-06" db="EMBL/GenBank/DDBJ databases">
        <authorList>
            <person name="Hodson N. C."/>
            <person name="Mongue J. A."/>
            <person name="Jaron S. K."/>
        </authorList>
    </citation>
    <scope>NUCLEOTIDE SEQUENCE</scope>
</reference>
<dbReference type="EMBL" id="CAJVCH010094799">
    <property type="protein sequence ID" value="CAG7723023.1"/>
    <property type="molecule type" value="Genomic_DNA"/>
</dbReference>
<gene>
    <name evidence="2" type="ORF">AFUS01_LOCUS12130</name>
</gene>
<accession>A0A8J2JSN0</accession>
<evidence type="ECO:0000313" key="2">
    <source>
        <dbReference type="EMBL" id="CAG7723023.1"/>
    </source>
</evidence>
<keyword evidence="1" id="KW-0472">Membrane</keyword>
<evidence type="ECO:0000313" key="3">
    <source>
        <dbReference type="Proteomes" id="UP000708208"/>
    </source>
</evidence>
<keyword evidence="1" id="KW-1133">Transmembrane helix</keyword>
<feature type="transmembrane region" description="Helical" evidence="1">
    <location>
        <begin position="43"/>
        <end position="61"/>
    </location>
</feature>
<feature type="transmembrane region" description="Helical" evidence="1">
    <location>
        <begin position="184"/>
        <end position="210"/>
    </location>
</feature>